<keyword evidence="1" id="KW-0862">Zinc</keyword>
<dbReference type="EMBL" id="CP015515">
    <property type="protein sequence ID" value="AND17582.1"/>
    <property type="molecule type" value="Genomic_DNA"/>
</dbReference>
<dbReference type="SUPFAM" id="SSF158745">
    <property type="entry name" value="LanC-like"/>
    <property type="match status" value="1"/>
</dbReference>
<dbReference type="STRING" id="33888.A6122_2466"/>
<dbReference type="CDD" id="cd04792">
    <property type="entry name" value="LanM-like"/>
    <property type="match status" value="1"/>
</dbReference>
<dbReference type="GO" id="GO:0046872">
    <property type="term" value="F:metal ion binding"/>
    <property type="evidence" value="ECO:0007669"/>
    <property type="project" value="UniProtKB-KW"/>
</dbReference>
<evidence type="ECO:0000313" key="4">
    <source>
        <dbReference type="Proteomes" id="UP000077071"/>
    </source>
</evidence>
<evidence type="ECO:0000256" key="2">
    <source>
        <dbReference type="SAM" id="MobiDB-lite"/>
    </source>
</evidence>
<name>A0A160KUK9_9MICO</name>
<feature type="region of interest" description="Disordered" evidence="2">
    <location>
        <begin position="1"/>
        <end position="24"/>
    </location>
</feature>
<dbReference type="SMART" id="SM01260">
    <property type="entry name" value="LANC_like"/>
    <property type="match status" value="1"/>
</dbReference>
<evidence type="ECO:0000313" key="3">
    <source>
        <dbReference type="EMBL" id="AND17582.1"/>
    </source>
</evidence>
<keyword evidence="4" id="KW-1185">Reference proteome</keyword>
<dbReference type="GO" id="GO:0031179">
    <property type="term" value="P:peptide modification"/>
    <property type="evidence" value="ECO:0007669"/>
    <property type="project" value="InterPro"/>
</dbReference>
<reference evidence="3 4" key="1">
    <citation type="submission" date="2016-05" db="EMBL/GenBank/DDBJ databases">
        <title>Complete genome sequence of Rathayibacter tritici NCPPB 1953.</title>
        <authorList>
            <person name="Park J."/>
            <person name="Lee H.-H."/>
            <person name="Lee S.-W."/>
            <person name="Seo Y.-S."/>
        </authorList>
    </citation>
    <scope>NUCLEOTIDE SEQUENCE [LARGE SCALE GENOMIC DNA]</scope>
    <source>
        <strain evidence="3 4">NCPPB 1953</strain>
    </source>
</reference>
<dbReference type="NCBIfam" id="TIGR03897">
    <property type="entry name" value="lanti_2_LanM"/>
    <property type="match status" value="1"/>
</dbReference>
<keyword evidence="1" id="KW-0479">Metal-binding</keyword>
<dbReference type="InterPro" id="IPR017146">
    <property type="entry name" value="Lanti_2_LanM"/>
</dbReference>
<dbReference type="GO" id="GO:0005975">
    <property type="term" value="P:carbohydrate metabolic process"/>
    <property type="evidence" value="ECO:0007669"/>
    <property type="project" value="InterPro"/>
</dbReference>
<protein>
    <submittedName>
        <fullName evidence="3">Uncharacterized protein</fullName>
    </submittedName>
</protein>
<feature type="binding site" evidence="1">
    <location>
        <position position="974"/>
    </location>
    <ligand>
        <name>Zn(2+)</name>
        <dbReference type="ChEBI" id="CHEBI:29105"/>
    </ligand>
</feature>
<sequence>MLRHEDSLVSPQADASPASPASAESPEIAALRVCLLQAAALRERRPDGGSLHAGDPSIVRTWSDRALALDTTLESYLTVQGLDREGLTALLTGGPWSPRERSAEWIDSVEDWLITPVDTPRSPFGPLIVEGTRLAELPFDGLLAPVLHAQRVRFDRHPDLAPAARTDLLTGLAEILATLALRCLLAELADDDVSGAYARLNTALSAPDVRRAFFSRYPVLARDLVAAISAWGDHVERILTRLSSDTRALSDAGLLPRGTDALEAVHFAGDAHDDGQSVAILRFVSGHRLVYKPRDCGVFTLYEAVNAVLAEVLEPDASLSSPRSLVRDGYGWVEYVKRPDDAAGTPLTHLRKLGGLLAVTSVLGASDMHLENVIATAAGPVPIDLETLIQNRSHRESAMTASTRAIDDLNSSVLGTGILPVRLTTGESSSIDVSVATGGLGSEGRTAVIHQVVGACTDDMRISAVDTPVGTSQNQPPGMTLALVRAQREVVAAGFAETARAVIQRRAPIIDLITTAPAMTARHILRATRSYSLLLTEMRQPGRLCTGIDRDHLLRSLWTRLADHPDQAELIDAEEQSLRQRDVPLFTTALDSRTLTAHHGRALSDYFTRTLRDDVIARLTALNEASIERSIALIRESILAATPGEQEDDEAQAVTPSARGTVRELARAQAGLLADTAILGEDDVTWISVCSSTDSTGLEYRPVGPTLYDGLAGIAFSAACAHRVVPHLGLDDLAGRASHAIAAILDDWSASRVSLPIGAFSGAAGLLYSLARQDSLLGTDRYRPTRLAAIRRLTDEARSDTFFDVMAGSAGALAVVTALPESQTEEGRTAVRTLAAHLLDHGVDAGDGSLAWESGTARVRLGGFSHGATGIGWALARAADALGDGEIGDAALAALRFDDTLFDPQRGRWLDARTESLEQGRLFPAHWCHGTAGIAMARAASAALLDAPDLLERAVIGADQTTDDRLPADDSLCHGALGNLLALRAVDTHAPGRVDVASFAERTLDRIGRSDARSGLPRGITTVRGLLLGTAGALYALCREVDPDLPNVLLLE</sequence>
<proteinExistence type="predicted"/>
<dbReference type="InterPro" id="IPR007822">
    <property type="entry name" value="LANC-like"/>
</dbReference>
<gene>
    <name evidence="3" type="ORF">A6122_2466</name>
</gene>
<dbReference type="InterPro" id="IPR012341">
    <property type="entry name" value="6hp_glycosidase-like_sf"/>
</dbReference>
<dbReference type="Pfam" id="PF05147">
    <property type="entry name" value="LANC_like"/>
    <property type="match status" value="1"/>
</dbReference>
<dbReference type="Pfam" id="PF13575">
    <property type="entry name" value="DUF4135"/>
    <property type="match status" value="1"/>
</dbReference>
<dbReference type="Proteomes" id="UP000077071">
    <property type="component" value="Chromosome"/>
</dbReference>
<dbReference type="PRINTS" id="PR01950">
    <property type="entry name" value="LANCSUPER"/>
</dbReference>
<dbReference type="PATRIC" id="fig|33888.3.peg.2759"/>
<organism evidence="3 4">
    <name type="scientific">Rathayibacter tritici</name>
    <dbReference type="NCBI Taxonomy" id="33888"/>
    <lineage>
        <taxon>Bacteria</taxon>
        <taxon>Bacillati</taxon>
        <taxon>Actinomycetota</taxon>
        <taxon>Actinomycetes</taxon>
        <taxon>Micrococcales</taxon>
        <taxon>Microbacteriaceae</taxon>
        <taxon>Rathayibacter</taxon>
    </lineage>
</organism>
<dbReference type="KEGG" id="rtn:A6122_2466"/>
<dbReference type="InterPro" id="IPR025410">
    <property type="entry name" value="Lant_dehyd"/>
</dbReference>
<dbReference type="RefSeq" id="WP_068255641.1">
    <property type="nucleotide sequence ID" value="NZ_CP015515.1"/>
</dbReference>
<dbReference type="OrthoDB" id="9148343at2"/>
<accession>A0A160KUK9</accession>
<feature type="binding site" evidence="1">
    <location>
        <position position="928"/>
    </location>
    <ligand>
        <name>Zn(2+)</name>
        <dbReference type="ChEBI" id="CHEBI:29105"/>
    </ligand>
</feature>
<dbReference type="Gene3D" id="1.50.10.10">
    <property type="match status" value="1"/>
</dbReference>
<feature type="binding site" evidence="1">
    <location>
        <position position="973"/>
    </location>
    <ligand>
        <name>Zn(2+)</name>
        <dbReference type="ChEBI" id="CHEBI:29105"/>
    </ligand>
</feature>
<feature type="compositionally biased region" description="Low complexity" evidence="2">
    <location>
        <begin position="10"/>
        <end position="24"/>
    </location>
</feature>
<dbReference type="AlphaFoldDB" id="A0A160KUK9"/>
<dbReference type="PIRSF" id="PIRSF037228">
    <property type="entry name" value="Lant_mod_RumM"/>
    <property type="match status" value="1"/>
</dbReference>
<evidence type="ECO:0000256" key="1">
    <source>
        <dbReference type="PIRSR" id="PIRSR607822-1"/>
    </source>
</evidence>